<evidence type="ECO:0000313" key="1">
    <source>
        <dbReference type="EMBL" id="CAF0994772.1"/>
    </source>
</evidence>
<keyword evidence="2" id="KW-1185">Reference proteome</keyword>
<protein>
    <submittedName>
        <fullName evidence="1">Uncharacterized protein</fullName>
    </submittedName>
</protein>
<proteinExistence type="predicted"/>
<comment type="caution">
    <text evidence="1">The sequence shown here is derived from an EMBL/GenBank/DDBJ whole genome shotgun (WGS) entry which is preliminary data.</text>
</comment>
<reference evidence="1" key="1">
    <citation type="submission" date="2021-02" db="EMBL/GenBank/DDBJ databases">
        <authorList>
            <person name="Nowell W R."/>
        </authorList>
    </citation>
    <scope>NUCLEOTIDE SEQUENCE</scope>
    <source>
        <strain evidence="1">Ploen Becks lab</strain>
    </source>
</reference>
<name>A0A814GC95_9BILA</name>
<dbReference type="AlphaFoldDB" id="A0A814GC95"/>
<evidence type="ECO:0000313" key="2">
    <source>
        <dbReference type="Proteomes" id="UP000663879"/>
    </source>
</evidence>
<gene>
    <name evidence="1" type="ORF">OXX778_LOCUS16099</name>
</gene>
<accession>A0A814GC95</accession>
<dbReference type="EMBL" id="CAJNOC010003714">
    <property type="protein sequence ID" value="CAF0994772.1"/>
    <property type="molecule type" value="Genomic_DNA"/>
</dbReference>
<sequence>MICYMIICLSGYILRVKILIDQKVKYYLTLPLNNAINLKMEVYFSKNRNIADFDSNNGAENFNDAILISYNC</sequence>
<dbReference type="Proteomes" id="UP000663879">
    <property type="component" value="Unassembled WGS sequence"/>
</dbReference>
<organism evidence="1 2">
    <name type="scientific">Brachionus calyciflorus</name>
    <dbReference type="NCBI Taxonomy" id="104777"/>
    <lineage>
        <taxon>Eukaryota</taxon>
        <taxon>Metazoa</taxon>
        <taxon>Spiralia</taxon>
        <taxon>Gnathifera</taxon>
        <taxon>Rotifera</taxon>
        <taxon>Eurotatoria</taxon>
        <taxon>Monogononta</taxon>
        <taxon>Pseudotrocha</taxon>
        <taxon>Ploima</taxon>
        <taxon>Brachionidae</taxon>
        <taxon>Brachionus</taxon>
    </lineage>
</organism>